<keyword evidence="2" id="KW-0238">DNA-binding</keyword>
<keyword evidence="6" id="KW-1185">Reference proteome</keyword>
<dbReference type="PANTHER" id="PTHR30204:SF98">
    <property type="entry name" value="HTH-TYPE TRANSCRIPTIONAL REGULATOR ADHR"/>
    <property type="match status" value="1"/>
</dbReference>
<dbReference type="SUPFAM" id="SSF46955">
    <property type="entry name" value="Putative DNA-binding domain"/>
    <property type="match status" value="1"/>
</dbReference>
<dbReference type="Gene3D" id="1.10.1660.10">
    <property type="match status" value="1"/>
</dbReference>
<dbReference type="CDD" id="cd01109">
    <property type="entry name" value="HTH_YyaN"/>
    <property type="match status" value="1"/>
</dbReference>
<evidence type="ECO:0000256" key="1">
    <source>
        <dbReference type="ARBA" id="ARBA00023015"/>
    </source>
</evidence>
<protein>
    <submittedName>
        <fullName evidence="5">Transcriptional regulator</fullName>
    </submittedName>
</protein>
<evidence type="ECO:0000256" key="2">
    <source>
        <dbReference type="ARBA" id="ARBA00023125"/>
    </source>
</evidence>
<evidence type="ECO:0000313" key="5">
    <source>
        <dbReference type="EMBL" id="BCD84745.1"/>
    </source>
</evidence>
<dbReference type="Pfam" id="PF09278">
    <property type="entry name" value="MerR-DNA-bind"/>
    <property type="match status" value="1"/>
</dbReference>
<name>A0ABM7L599_9PSED</name>
<feature type="domain" description="HTH merR-type" evidence="4">
    <location>
        <begin position="4"/>
        <end position="73"/>
    </location>
</feature>
<dbReference type="InterPro" id="IPR009061">
    <property type="entry name" value="DNA-bd_dom_put_sf"/>
</dbReference>
<dbReference type="InterPro" id="IPR000551">
    <property type="entry name" value="MerR-type_HTH_dom"/>
</dbReference>
<dbReference type="EMBL" id="AP023081">
    <property type="protein sequence ID" value="BCD84745.1"/>
    <property type="molecule type" value="Genomic_DNA"/>
</dbReference>
<sequence length="137" mass="15353">MEPHLSIDEVARRTGLTAHTLRYYERIGLIAPVGRAPGGQRRYAASDMAWIEFLLRLRTTRMPIGKMQAFAALRSAGEPTVPARRQILEGHLAEVLAEIEAMRQAADALHAKIEHYRACEQALALEPSTEKDNAHER</sequence>
<reference evidence="5" key="1">
    <citation type="submission" date="2020-05" db="EMBL/GenBank/DDBJ databases">
        <title>Complete genome sequence of Pseudomonas sp. Sm006.</title>
        <authorList>
            <person name="Takeuchi K."/>
            <person name="Someya N."/>
        </authorList>
    </citation>
    <scope>NUCLEOTIDE SEQUENCE</scope>
    <source>
        <strain evidence="5">Sm006</strain>
    </source>
</reference>
<dbReference type="PROSITE" id="PS50937">
    <property type="entry name" value="HTH_MERR_2"/>
    <property type="match status" value="1"/>
</dbReference>
<dbReference type="Pfam" id="PF00376">
    <property type="entry name" value="MerR"/>
    <property type="match status" value="1"/>
</dbReference>
<dbReference type="SMART" id="SM00422">
    <property type="entry name" value="HTH_MERR"/>
    <property type="match status" value="1"/>
</dbReference>
<evidence type="ECO:0000313" key="6">
    <source>
        <dbReference type="Proteomes" id="UP001064896"/>
    </source>
</evidence>
<dbReference type="Proteomes" id="UP001064896">
    <property type="component" value="Chromosome"/>
</dbReference>
<keyword evidence="3" id="KW-0804">Transcription</keyword>
<gene>
    <name evidence="5" type="ORF">PSm6_11520</name>
</gene>
<dbReference type="InterPro" id="IPR015358">
    <property type="entry name" value="Tscrpt_reg_MerR_DNA-bd"/>
</dbReference>
<proteinExistence type="predicted"/>
<organism evidence="5 6">
    <name type="scientific">Pseudomonas solani</name>
    <dbReference type="NCBI Taxonomy" id="2731552"/>
    <lineage>
        <taxon>Bacteria</taxon>
        <taxon>Pseudomonadati</taxon>
        <taxon>Pseudomonadota</taxon>
        <taxon>Gammaproteobacteria</taxon>
        <taxon>Pseudomonadales</taxon>
        <taxon>Pseudomonadaceae</taxon>
        <taxon>Pseudomonas</taxon>
    </lineage>
</organism>
<dbReference type="RefSeq" id="WP_043245637.1">
    <property type="nucleotide sequence ID" value="NZ_AP023081.1"/>
</dbReference>
<dbReference type="InterPro" id="IPR047057">
    <property type="entry name" value="MerR_fam"/>
</dbReference>
<evidence type="ECO:0000259" key="4">
    <source>
        <dbReference type="PROSITE" id="PS50937"/>
    </source>
</evidence>
<evidence type="ECO:0000256" key="3">
    <source>
        <dbReference type="ARBA" id="ARBA00023163"/>
    </source>
</evidence>
<keyword evidence="1" id="KW-0805">Transcription regulation</keyword>
<dbReference type="PANTHER" id="PTHR30204">
    <property type="entry name" value="REDOX-CYCLING DRUG-SENSING TRANSCRIPTIONAL ACTIVATOR SOXR"/>
    <property type="match status" value="1"/>
</dbReference>
<accession>A0ABM7L599</accession>